<reference evidence="2" key="2">
    <citation type="submission" date="2020-10" db="UniProtKB">
        <authorList>
            <consortium name="WormBaseParasite"/>
        </authorList>
    </citation>
    <scope>IDENTIFICATION</scope>
</reference>
<evidence type="ECO:0000313" key="2">
    <source>
        <dbReference type="WBParaSite" id="Pan_g3830.t1"/>
    </source>
</evidence>
<protein>
    <submittedName>
        <fullName evidence="2">Secreted protein</fullName>
    </submittedName>
</protein>
<evidence type="ECO:0000313" key="1">
    <source>
        <dbReference type="Proteomes" id="UP000492821"/>
    </source>
</evidence>
<accession>A0A7E4VVF9</accession>
<name>A0A7E4VVF9_PANRE</name>
<dbReference type="Proteomes" id="UP000492821">
    <property type="component" value="Unassembled WGS sequence"/>
</dbReference>
<keyword evidence="1" id="KW-1185">Reference proteome</keyword>
<dbReference type="AlphaFoldDB" id="A0A7E4VVF9"/>
<reference evidence="1" key="1">
    <citation type="journal article" date="2013" name="Genetics">
        <title>The draft genome and transcriptome of Panagrellus redivivus are shaped by the harsh demands of a free-living lifestyle.</title>
        <authorList>
            <person name="Srinivasan J."/>
            <person name="Dillman A.R."/>
            <person name="Macchietto M.G."/>
            <person name="Heikkinen L."/>
            <person name="Lakso M."/>
            <person name="Fracchia K.M."/>
            <person name="Antoshechkin I."/>
            <person name="Mortazavi A."/>
            <person name="Wong G."/>
            <person name="Sternberg P.W."/>
        </authorList>
    </citation>
    <scope>NUCLEOTIDE SEQUENCE [LARGE SCALE GENOMIC DNA]</scope>
    <source>
        <strain evidence="1">MT8872</strain>
    </source>
</reference>
<organism evidence="1 2">
    <name type="scientific">Panagrellus redivivus</name>
    <name type="common">Microworm</name>
    <dbReference type="NCBI Taxonomy" id="6233"/>
    <lineage>
        <taxon>Eukaryota</taxon>
        <taxon>Metazoa</taxon>
        <taxon>Ecdysozoa</taxon>
        <taxon>Nematoda</taxon>
        <taxon>Chromadorea</taxon>
        <taxon>Rhabditida</taxon>
        <taxon>Tylenchina</taxon>
        <taxon>Panagrolaimomorpha</taxon>
        <taxon>Panagrolaimoidea</taxon>
        <taxon>Panagrolaimidae</taxon>
        <taxon>Panagrellus</taxon>
    </lineage>
</organism>
<proteinExistence type="predicted"/>
<dbReference type="WBParaSite" id="Pan_g3830.t1">
    <property type="protein sequence ID" value="Pan_g3830.t1"/>
    <property type="gene ID" value="Pan_g3830"/>
</dbReference>
<sequence>MRSFLACHILGSSPMVQCHLKRLSVDVCCGFWANRSAFEAFYDSDHISRIPSPKRSVIPLFHTQLHQSTDSSLVWPRDAILWFRDSIRSRFPLTPRHILHEVPAFCPF</sequence>